<dbReference type="Proteomes" id="UP000479710">
    <property type="component" value="Unassembled WGS sequence"/>
</dbReference>
<protein>
    <submittedName>
        <fullName evidence="2">Uncharacterized protein</fullName>
    </submittedName>
</protein>
<dbReference type="AlphaFoldDB" id="A0A6G1DT21"/>
<proteinExistence type="predicted"/>
<keyword evidence="3" id="KW-1185">Reference proteome</keyword>
<feature type="region of interest" description="Disordered" evidence="1">
    <location>
        <begin position="1"/>
        <end position="58"/>
    </location>
</feature>
<feature type="compositionally biased region" description="Gly residues" evidence="1">
    <location>
        <begin position="1"/>
        <end position="13"/>
    </location>
</feature>
<evidence type="ECO:0000313" key="2">
    <source>
        <dbReference type="EMBL" id="KAF0915541.1"/>
    </source>
</evidence>
<organism evidence="2 3">
    <name type="scientific">Oryza meyeriana var. granulata</name>
    <dbReference type="NCBI Taxonomy" id="110450"/>
    <lineage>
        <taxon>Eukaryota</taxon>
        <taxon>Viridiplantae</taxon>
        <taxon>Streptophyta</taxon>
        <taxon>Embryophyta</taxon>
        <taxon>Tracheophyta</taxon>
        <taxon>Spermatophyta</taxon>
        <taxon>Magnoliopsida</taxon>
        <taxon>Liliopsida</taxon>
        <taxon>Poales</taxon>
        <taxon>Poaceae</taxon>
        <taxon>BOP clade</taxon>
        <taxon>Oryzoideae</taxon>
        <taxon>Oryzeae</taxon>
        <taxon>Oryzinae</taxon>
        <taxon>Oryza</taxon>
        <taxon>Oryza meyeriana</taxon>
    </lineage>
</organism>
<evidence type="ECO:0000313" key="3">
    <source>
        <dbReference type="Proteomes" id="UP000479710"/>
    </source>
</evidence>
<sequence>MGGDNDGGGGDGIGEAPLLGTVEEGGSPPSTSGRGGRKQGPGRGGRSCHQCKRVKPQTEQMIRCQLCVHKVYCATCIKNKYRPDPIH</sequence>
<accession>A0A6G1DT21</accession>
<dbReference type="EMBL" id="SPHZ02000006">
    <property type="protein sequence ID" value="KAF0915541.1"/>
    <property type="molecule type" value="Genomic_DNA"/>
</dbReference>
<evidence type="ECO:0000256" key="1">
    <source>
        <dbReference type="SAM" id="MobiDB-lite"/>
    </source>
</evidence>
<feature type="non-terminal residue" evidence="2">
    <location>
        <position position="87"/>
    </location>
</feature>
<gene>
    <name evidence="2" type="ORF">E2562_036694</name>
</gene>
<reference evidence="2 3" key="1">
    <citation type="submission" date="2019-11" db="EMBL/GenBank/DDBJ databases">
        <title>Whole genome sequence of Oryza granulata.</title>
        <authorList>
            <person name="Li W."/>
        </authorList>
    </citation>
    <scope>NUCLEOTIDE SEQUENCE [LARGE SCALE GENOMIC DNA]</scope>
    <source>
        <strain evidence="3">cv. Menghai</strain>
        <tissue evidence="2">Leaf</tissue>
    </source>
</reference>
<name>A0A6G1DT21_9ORYZ</name>
<comment type="caution">
    <text evidence="2">The sequence shown here is derived from an EMBL/GenBank/DDBJ whole genome shotgun (WGS) entry which is preliminary data.</text>
</comment>